<dbReference type="SUPFAM" id="SSF57884">
    <property type="entry name" value="Ada DNA repair protein, N-terminal domain (N-Ada 10)"/>
    <property type="match status" value="1"/>
</dbReference>
<dbReference type="GO" id="GO:0008270">
    <property type="term" value="F:zinc ion binding"/>
    <property type="evidence" value="ECO:0007669"/>
    <property type="project" value="InterPro"/>
</dbReference>
<dbReference type="Pfam" id="PF02805">
    <property type="entry name" value="Ada_Zn_binding"/>
    <property type="match status" value="1"/>
</dbReference>
<dbReference type="InterPro" id="IPR009057">
    <property type="entry name" value="Homeodomain-like_sf"/>
</dbReference>
<organism evidence="13 14">
    <name type="scientific">Agrilactobacillus composti DSM 18527 = JCM 14202</name>
    <dbReference type="NCBI Taxonomy" id="1423734"/>
    <lineage>
        <taxon>Bacteria</taxon>
        <taxon>Bacillati</taxon>
        <taxon>Bacillota</taxon>
        <taxon>Bacilli</taxon>
        <taxon>Lactobacillales</taxon>
        <taxon>Lactobacillaceae</taxon>
        <taxon>Agrilactobacillus</taxon>
    </lineage>
</organism>
<evidence type="ECO:0000256" key="7">
    <source>
        <dbReference type="ARBA" id="ARBA00023015"/>
    </source>
</evidence>
<evidence type="ECO:0000256" key="6">
    <source>
        <dbReference type="ARBA" id="ARBA00022833"/>
    </source>
</evidence>
<dbReference type="Gene3D" id="3.40.10.10">
    <property type="entry name" value="DNA Methylphosphotriester Repair Domain"/>
    <property type="match status" value="1"/>
</dbReference>
<keyword evidence="4" id="KW-0479">Metal-binding</keyword>
<keyword evidence="6" id="KW-0862">Zinc</keyword>
<dbReference type="PROSITE" id="PS01124">
    <property type="entry name" value="HTH_ARAC_FAMILY_2"/>
    <property type="match status" value="1"/>
</dbReference>
<dbReference type="STRING" id="1423734.FC83_GL002049"/>
<dbReference type="GO" id="GO:0032259">
    <property type="term" value="P:methylation"/>
    <property type="evidence" value="ECO:0007669"/>
    <property type="project" value="UniProtKB-KW"/>
</dbReference>
<dbReference type="Pfam" id="PF12833">
    <property type="entry name" value="HTH_18"/>
    <property type="match status" value="1"/>
</dbReference>
<dbReference type="PIRSF" id="PIRSF000408">
    <property type="entry name" value="Alkyltransferas_AdaA"/>
    <property type="match status" value="1"/>
</dbReference>
<evidence type="ECO:0000256" key="1">
    <source>
        <dbReference type="ARBA" id="ARBA00001947"/>
    </source>
</evidence>
<sequence length="182" mass="20853">MTLNARQWQAIQHNDATFDNQFWYAVKTTGIFCRPSCPSRLPKPEHITIFTDPKDALVAGYRPCKRCRPLNQLVANELWVQEIDHVLAQDYPNKLTLTELAAKVHGSESYLRHVYQDLTGLTPQQKLTQLRLTRAEAELLRSNASVASIGAKVGLPNTPYFIQRFKARYGQTPHQYRLHHGD</sequence>
<keyword evidence="11" id="KW-0234">DNA repair</keyword>
<comment type="caution">
    <text evidence="13">The sequence shown here is derived from an EMBL/GenBank/DDBJ whole genome shotgun (WGS) entry which is preliminary data.</text>
</comment>
<keyword evidence="10" id="KW-0804">Transcription</keyword>
<dbReference type="GO" id="GO:0003700">
    <property type="term" value="F:DNA-binding transcription factor activity"/>
    <property type="evidence" value="ECO:0007669"/>
    <property type="project" value="InterPro"/>
</dbReference>
<keyword evidence="3 13" id="KW-0808">Transferase</keyword>
<proteinExistence type="predicted"/>
<keyword evidence="14" id="KW-1185">Reference proteome</keyword>
<dbReference type="GO" id="GO:0006281">
    <property type="term" value="P:DNA repair"/>
    <property type="evidence" value="ECO:0007669"/>
    <property type="project" value="UniProtKB-KW"/>
</dbReference>
<accession>X0PD88</accession>
<evidence type="ECO:0000256" key="11">
    <source>
        <dbReference type="ARBA" id="ARBA00023204"/>
    </source>
</evidence>
<keyword evidence="9" id="KW-0010">Activator</keyword>
<dbReference type="InterPro" id="IPR016220">
    <property type="entry name" value="Me-P-triester_DNA_alkyl-Trfase"/>
</dbReference>
<evidence type="ECO:0000313" key="13">
    <source>
        <dbReference type="EMBL" id="KRM34909.1"/>
    </source>
</evidence>
<dbReference type="GO" id="GO:0043565">
    <property type="term" value="F:sequence-specific DNA binding"/>
    <property type="evidence" value="ECO:0007669"/>
    <property type="project" value="InterPro"/>
</dbReference>
<evidence type="ECO:0000256" key="3">
    <source>
        <dbReference type="ARBA" id="ARBA00022679"/>
    </source>
</evidence>
<dbReference type="SMART" id="SM00342">
    <property type="entry name" value="HTH_ARAC"/>
    <property type="match status" value="1"/>
</dbReference>
<name>X0PD88_9LACO</name>
<reference evidence="13 14" key="1">
    <citation type="journal article" date="2015" name="Genome Announc.">
        <title>Expanding the biotechnology potential of lactobacilli through comparative genomics of 213 strains and associated genera.</title>
        <authorList>
            <person name="Sun Z."/>
            <person name="Harris H.M."/>
            <person name="McCann A."/>
            <person name="Guo C."/>
            <person name="Argimon S."/>
            <person name="Zhang W."/>
            <person name="Yang X."/>
            <person name="Jeffery I.B."/>
            <person name="Cooney J.C."/>
            <person name="Kagawa T.F."/>
            <person name="Liu W."/>
            <person name="Song Y."/>
            <person name="Salvetti E."/>
            <person name="Wrobel A."/>
            <person name="Rasinkangas P."/>
            <person name="Parkhill J."/>
            <person name="Rea M.C."/>
            <person name="O'Sullivan O."/>
            <person name="Ritari J."/>
            <person name="Douillard F.P."/>
            <person name="Paul Ross R."/>
            <person name="Yang R."/>
            <person name="Briner A.E."/>
            <person name="Felis G.E."/>
            <person name="de Vos W.M."/>
            <person name="Barrangou R."/>
            <person name="Klaenhammer T.R."/>
            <person name="Caufield P.W."/>
            <person name="Cui Y."/>
            <person name="Zhang H."/>
            <person name="O'Toole P.W."/>
        </authorList>
    </citation>
    <scope>NUCLEOTIDE SEQUENCE [LARGE SCALE GENOMIC DNA]</scope>
    <source>
        <strain evidence="13 14">DSM 18527</strain>
    </source>
</reference>
<evidence type="ECO:0000256" key="4">
    <source>
        <dbReference type="ARBA" id="ARBA00022723"/>
    </source>
</evidence>
<dbReference type="InterPro" id="IPR018062">
    <property type="entry name" value="HTH_AraC-typ_CS"/>
</dbReference>
<keyword evidence="7" id="KW-0805">Transcription regulation</keyword>
<gene>
    <name evidence="13" type="ORF">FC83_GL002049</name>
</gene>
<keyword evidence="2" id="KW-0489">Methyltransferase</keyword>
<dbReference type="GO" id="GO:0008168">
    <property type="term" value="F:methyltransferase activity"/>
    <property type="evidence" value="ECO:0007669"/>
    <property type="project" value="UniProtKB-KW"/>
</dbReference>
<dbReference type="PATRIC" id="fig|1423734.3.peg.2072"/>
<dbReference type="AlphaFoldDB" id="X0PD88"/>
<feature type="domain" description="HTH araC/xylS-type" evidence="12">
    <location>
        <begin position="81"/>
        <end position="179"/>
    </location>
</feature>
<dbReference type="PROSITE" id="PS00041">
    <property type="entry name" value="HTH_ARAC_FAMILY_1"/>
    <property type="match status" value="1"/>
</dbReference>
<dbReference type="OrthoDB" id="9802228at2"/>
<keyword evidence="8" id="KW-0238">DNA-binding</keyword>
<dbReference type="PANTHER" id="PTHR43280">
    <property type="entry name" value="ARAC-FAMILY TRANSCRIPTIONAL REGULATOR"/>
    <property type="match status" value="1"/>
</dbReference>
<dbReference type="eggNOG" id="COG2169">
    <property type="taxonomic scope" value="Bacteria"/>
</dbReference>
<comment type="cofactor">
    <cofactor evidence="1">
        <name>Zn(2+)</name>
        <dbReference type="ChEBI" id="CHEBI:29105"/>
    </cofactor>
</comment>
<dbReference type="Gene3D" id="1.10.10.60">
    <property type="entry name" value="Homeodomain-like"/>
    <property type="match status" value="1"/>
</dbReference>
<dbReference type="InterPro" id="IPR004026">
    <property type="entry name" value="Ada_DNA_repair_Zn-bd"/>
</dbReference>
<dbReference type="RefSeq" id="WP_035451239.1">
    <property type="nucleotide sequence ID" value="NZ_AZGA01000020.1"/>
</dbReference>
<evidence type="ECO:0000313" key="14">
    <source>
        <dbReference type="Proteomes" id="UP000051236"/>
    </source>
</evidence>
<evidence type="ECO:0000256" key="5">
    <source>
        <dbReference type="ARBA" id="ARBA00022763"/>
    </source>
</evidence>
<dbReference type="InterPro" id="IPR035451">
    <property type="entry name" value="Ada-like_dom_sf"/>
</dbReference>
<dbReference type="EMBL" id="AZGA01000020">
    <property type="protein sequence ID" value="KRM34909.1"/>
    <property type="molecule type" value="Genomic_DNA"/>
</dbReference>
<evidence type="ECO:0000256" key="10">
    <source>
        <dbReference type="ARBA" id="ARBA00023163"/>
    </source>
</evidence>
<evidence type="ECO:0000256" key="8">
    <source>
        <dbReference type="ARBA" id="ARBA00023125"/>
    </source>
</evidence>
<evidence type="ECO:0000256" key="2">
    <source>
        <dbReference type="ARBA" id="ARBA00022603"/>
    </source>
</evidence>
<evidence type="ECO:0000256" key="9">
    <source>
        <dbReference type="ARBA" id="ARBA00023159"/>
    </source>
</evidence>
<evidence type="ECO:0000259" key="12">
    <source>
        <dbReference type="PROSITE" id="PS01124"/>
    </source>
</evidence>
<dbReference type="Proteomes" id="UP000051236">
    <property type="component" value="Unassembled WGS sequence"/>
</dbReference>
<protein>
    <submittedName>
        <fullName evidence="13">Methylphosphotriester-DNA alkyltransferase</fullName>
    </submittedName>
</protein>
<dbReference type="SUPFAM" id="SSF46689">
    <property type="entry name" value="Homeodomain-like"/>
    <property type="match status" value="2"/>
</dbReference>
<dbReference type="PANTHER" id="PTHR43280:SF28">
    <property type="entry name" value="HTH-TYPE TRANSCRIPTIONAL ACTIVATOR RHAS"/>
    <property type="match status" value="1"/>
</dbReference>
<keyword evidence="5" id="KW-0227">DNA damage</keyword>
<dbReference type="InterPro" id="IPR018060">
    <property type="entry name" value="HTH_AraC"/>
</dbReference>